<sequence length="68" mass="8291">MRRLLEYASERLYKDLLMLVEERDRSIHALEITPDDAKDLSEQTTFFQKKYRDKLLENKFALDKRIDQ</sequence>
<keyword evidence="2" id="KW-1185">Reference proteome</keyword>
<gene>
    <name evidence="1" type="ORF">NECAME_10743</name>
</gene>
<evidence type="ECO:0000313" key="2">
    <source>
        <dbReference type="Proteomes" id="UP000053676"/>
    </source>
</evidence>
<proteinExistence type="predicted"/>
<dbReference type="AlphaFoldDB" id="W2T7L1"/>
<name>W2T7L1_NECAM</name>
<dbReference type="EMBL" id="KI660147">
    <property type="protein sequence ID" value="ETN77843.1"/>
    <property type="molecule type" value="Genomic_DNA"/>
</dbReference>
<evidence type="ECO:0000313" key="1">
    <source>
        <dbReference type="EMBL" id="ETN77843.1"/>
    </source>
</evidence>
<protein>
    <submittedName>
        <fullName evidence="1">Uncharacterized protein</fullName>
    </submittedName>
</protein>
<dbReference type="KEGG" id="nai:NECAME_10743"/>
<feature type="non-terminal residue" evidence="1">
    <location>
        <position position="68"/>
    </location>
</feature>
<dbReference type="OrthoDB" id="5831400at2759"/>
<accession>W2T7L1</accession>
<dbReference type="Proteomes" id="UP000053676">
    <property type="component" value="Unassembled WGS sequence"/>
</dbReference>
<reference evidence="2" key="1">
    <citation type="journal article" date="2014" name="Nat. Genet.">
        <title>Genome of the human hookworm Necator americanus.</title>
        <authorList>
            <person name="Tang Y.T."/>
            <person name="Gao X."/>
            <person name="Rosa B.A."/>
            <person name="Abubucker S."/>
            <person name="Hallsworth-Pepin K."/>
            <person name="Martin J."/>
            <person name="Tyagi R."/>
            <person name="Heizer E."/>
            <person name="Zhang X."/>
            <person name="Bhonagiri-Palsikar V."/>
            <person name="Minx P."/>
            <person name="Warren W.C."/>
            <person name="Wang Q."/>
            <person name="Zhan B."/>
            <person name="Hotez P.J."/>
            <person name="Sternberg P.W."/>
            <person name="Dougall A."/>
            <person name="Gaze S.T."/>
            <person name="Mulvenna J."/>
            <person name="Sotillo J."/>
            <person name="Ranganathan S."/>
            <person name="Rabelo E.M."/>
            <person name="Wilson R.K."/>
            <person name="Felgner P.L."/>
            <person name="Bethony J."/>
            <person name="Hawdon J.M."/>
            <person name="Gasser R.B."/>
            <person name="Loukas A."/>
            <person name="Mitreva M."/>
        </authorList>
    </citation>
    <scope>NUCLEOTIDE SEQUENCE [LARGE SCALE GENOMIC DNA]</scope>
</reference>
<organism evidence="1 2">
    <name type="scientific">Necator americanus</name>
    <name type="common">Human hookworm</name>
    <dbReference type="NCBI Taxonomy" id="51031"/>
    <lineage>
        <taxon>Eukaryota</taxon>
        <taxon>Metazoa</taxon>
        <taxon>Ecdysozoa</taxon>
        <taxon>Nematoda</taxon>
        <taxon>Chromadorea</taxon>
        <taxon>Rhabditida</taxon>
        <taxon>Rhabditina</taxon>
        <taxon>Rhabditomorpha</taxon>
        <taxon>Strongyloidea</taxon>
        <taxon>Ancylostomatidae</taxon>
        <taxon>Bunostominae</taxon>
        <taxon>Necator</taxon>
    </lineage>
</organism>